<feature type="binding site" evidence="17">
    <location>
        <position position="413"/>
    </location>
    <ligand>
        <name>Mg(2+)</name>
        <dbReference type="ChEBI" id="CHEBI:18420"/>
    </ligand>
</feature>
<feature type="binding site" evidence="16">
    <location>
        <position position="538"/>
    </location>
    <ligand>
        <name>ATP</name>
        <dbReference type="ChEBI" id="CHEBI:30616"/>
    </ligand>
</feature>
<feature type="transmembrane region" description="Helical" evidence="18">
    <location>
        <begin position="1054"/>
        <end position="1076"/>
    </location>
</feature>
<evidence type="ECO:0000256" key="18">
    <source>
        <dbReference type="RuleBase" id="RU362033"/>
    </source>
</evidence>
<comment type="similarity">
    <text evidence="2 18">Belongs to the cation transport ATPase (P-type) (TC 3.A.3) family. Type IV subfamily.</text>
</comment>
<dbReference type="GO" id="GO:0005524">
    <property type="term" value="F:ATP binding"/>
    <property type="evidence" value="ECO:0007669"/>
    <property type="project" value="UniProtKB-UniRule"/>
</dbReference>
<keyword evidence="12" id="KW-0406">Ion transport</keyword>
<dbReference type="FunFam" id="3.40.50.1000:FF:000080">
    <property type="entry name" value="Phospholipid-transporting ATPase"/>
    <property type="match status" value="1"/>
</dbReference>
<keyword evidence="8 18" id="KW-1278">Translocase</keyword>
<dbReference type="PANTHER" id="PTHR24092">
    <property type="entry name" value="PROBABLE PHOSPHOLIPID-TRANSPORTING ATPASE"/>
    <property type="match status" value="1"/>
</dbReference>
<feature type="binding site" evidence="16">
    <location>
        <position position="719"/>
    </location>
    <ligand>
        <name>ATP</name>
        <dbReference type="ChEBI" id="CHEBI:30616"/>
    </ligand>
</feature>
<comment type="catalytic activity">
    <reaction evidence="14">
        <text>Na(+)(in) + ATP + H2O = Na(+)(out) + ADP + phosphate + H(+)</text>
        <dbReference type="Rhea" id="RHEA:14633"/>
        <dbReference type="ChEBI" id="CHEBI:15377"/>
        <dbReference type="ChEBI" id="CHEBI:15378"/>
        <dbReference type="ChEBI" id="CHEBI:29101"/>
        <dbReference type="ChEBI" id="CHEBI:30616"/>
        <dbReference type="ChEBI" id="CHEBI:43474"/>
        <dbReference type="ChEBI" id="CHEBI:456216"/>
        <dbReference type="EC" id="7.2.2.3"/>
    </reaction>
    <physiologicalReaction direction="left-to-right" evidence="14">
        <dbReference type="Rhea" id="RHEA:14634"/>
    </physiologicalReaction>
</comment>
<dbReference type="Gene3D" id="1.20.1110.10">
    <property type="entry name" value="Calcium-transporting ATPase, transmembrane domain"/>
    <property type="match status" value="1"/>
</dbReference>
<accession>K3WEG9</accession>
<reference evidence="21" key="3">
    <citation type="submission" date="2015-02" db="UniProtKB">
        <authorList>
            <consortium name="EnsemblProtists"/>
        </authorList>
    </citation>
    <scope>IDENTIFICATION</scope>
    <source>
        <strain evidence="21">DAOM BR144</strain>
    </source>
</reference>
<dbReference type="FunFam" id="3.40.1110.10:FF:000110">
    <property type="entry name" value="Phospholipid-transporting ATPase"/>
    <property type="match status" value="1"/>
</dbReference>
<dbReference type="Pfam" id="PF16212">
    <property type="entry name" value="PhoLip_ATPase_C"/>
    <property type="match status" value="1"/>
</dbReference>
<dbReference type="InterPro" id="IPR032631">
    <property type="entry name" value="P-type_ATPase_N"/>
</dbReference>
<protein>
    <recommendedName>
        <fullName evidence="18">Phospholipid-transporting ATPase</fullName>
        <ecNumber evidence="18">7.6.2.1</ecNumber>
    </recommendedName>
</protein>
<dbReference type="SUPFAM" id="SSF56784">
    <property type="entry name" value="HAD-like"/>
    <property type="match status" value="1"/>
</dbReference>
<dbReference type="AlphaFoldDB" id="K3WEG9"/>
<dbReference type="Pfam" id="PF16209">
    <property type="entry name" value="PhoLip_ATPase_N"/>
    <property type="match status" value="1"/>
</dbReference>
<dbReference type="NCBIfam" id="TIGR01494">
    <property type="entry name" value="ATPase_P-type"/>
    <property type="match status" value="2"/>
</dbReference>
<feature type="binding site" evidence="17">
    <location>
        <position position="854"/>
    </location>
    <ligand>
        <name>Mg(2+)</name>
        <dbReference type="ChEBI" id="CHEBI:18420"/>
    </ligand>
</feature>
<dbReference type="VEuPathDB" id="FungiDB:PYU1_G003350"/>
<feature type="active site" description="4-aspartylphosphate intermediate" evidence="15">
    <location>
        <position position="413"/>
    </location>
</feature>
<keyword evidence="4 17" id="KW-0479">Metal-binding</keyword>
<dbReference type="InterPro" id="IPR023298">
    <property type="entry name" value="ATPase_P-typ_TM_dom_sf"/>
</dbReference>
<evidence type="ECO:0000259" key="19">
    <source>
        <dbReference type="Pfam" id="PF16209"/>
    </source>
</evidence>
<feature type="binding site" evidence="16">
    <location>
        <position position="583"/>
    </location>
    <ligand>
        <name>ATP</name>
        <dbReference type="ChEBI" id="CHEBI:30616"/>
    </ligand>
</feature>
<dbReference type="HOGENOM" id="CLU_000846_5_2_1"/>
<evidence type="ECO:0000256" key="11">
    <source>
        <dbReference type="ARBA" id="ARBA00023136"/>
    </source>
</evidence>
<dbReference type="InterPro" id="IPR032630">
    <property type="entry name" value="P_typ_ATPase_c"/>
</dbReference>
<dbReference type="FunCoup" id="K3WEG9">
    <property type="interactions" value="7"/>
</dbReference>
<dbReference type="InterPro" id="IPR018303">
    <property type="entry name" value="ATPase_P-typ_P_site"/>
</dbReference>
<dbReference type="FunFam" id="3.40.50.1000:FF:000001">
    <property type="entry name" value="Phospholipid-transporting ATPase IC"/>
    <property type="match status" value="1"/>
</dbReference>
<dbReference type="GO" id="GO:0000287">
    <property type="term" value="F:magnesium ion binding"/>
    <property type="evidence" value="ECO:0007669"/>
    <property type="project" value="UniProtKB-UniRule"/>
</dbReference>
<feature type="binding site" evidence="16">
    <location>
        <position position="858"/>
    </location>
    <ligand>
        <name>ATP</name>
        <dbReference type="ChEBI" id="CHEBI:30616"/>
    </ligand>
</feature>
<evidence type="ECO:0000256" key="3">
    <source>
        <dbReference type="ARBA" id="ARBA00022692"/>
    </source>
</evidence>
<keyword evidence="6 16" id="KW-0067">ATP-binding</keyword>
<keyword evidence="22" id="KW-1185">Reference proteome</keyword>
<dbReference type="InterPro" id="IPR044492">
    <property type="entry name" value="P_typ_ATPase_HD_dom"/>
</dbReference>
<feature type="binding site" evidence="16">
    <location>
        <position position="414"/>
    </location>
    <ligand>
        <name>ATP</name>
        <dbReference type="ChEBI" id="CHEBI:30616"/>
    </ligand>
</feature>
<feature type="binding site" evidence="16">
    <location>
        <position position="638"/>
    </location>
    <ligand>
        <name>ATP</name>
        <dbReference type="ChEBI" id="CHEBI:30616"/>
    </ligand>
</feature>
<keyword evidence="9 18" id="KW-1133">Transmembrane helix</keyword>
<dbReference type="Pfam" id="PF13246">
    <property type="entry name" value="Cation_ATPase"/>
    <property type="match status" value="1"/>
</dbReference>
<feature type="domain" description="P-type ATPase C-terminal" evidence="20">
    <location>
        <begin position="880"/>
        <end position="1124"/>
    </location>
</feature>
<feature type="binding site" evidence="17">
    <location>
        <position position="415"/>
    </location>
    <ligand>
        <name>Mg(2+)</name>
        <dbReference type="ChEBI" id="CHEBI:18420"/>
    </ligand>
</feature>
<evidence type="ECO:0000256" key="13">
    <source>
        <dbReference type="ARBA" id="ARBA00034036"/>
    </source>
</evidence>
<dbReference type="PRINTS" id="PR00119">
    <property type="entry name" value="CATATPASE"/>
</dbReference>
<dbReference type="EC" id="7.6.2.1" evidence="18"/>
<feature type="binding site" evidence="17">
    <location>
        <position position="858"/>
    </location>
    <ligand>
        <name>Mg(2+)</name>
        <dbReference type="ChEBI" id="CHEBI:18420"/>
    </ligand>
</feature>
<organism evidence="21 22">
    <name type="scientific">Globisporangium ultimum (strain ATCC 200006 / CBS 805.95 / DAOM BR144)</name>
    <name type="common">Pythium ultimum</name>
    <dbReference type="NCBI Taxonomy" id="431595"/>
    <lineage>
        <taxon>Eukaryota</taxon>
        <taxon>Sar</taxon>
        <taxon>Stramenopiles</taxon>
        <taxon>Oomycota</taxon>
        <taxon>Peronosporomycetes</taxon>
        <taxon>Pythiales</taxon>
        <taxon>Pythiaceae</taxon>
        <taxon>Globisporangium</taxon>
    </lineage>
</organism>
<feature type="binding site" evidence="16">
    <location>
        <position position="720"/>
    </location>
    <ligand>
        <name>ATP</name>
        <dbReference type="ChEBI" id="CHEBI:30616"/>
    </ligand>
</feature>
<evidence type="ECO:0000256" key="16">
    <source>
        <dbReference type="PIRSR" id="PIRSR606539-2"/>
    </source>
</evidence>
<keyword evidence="7 17" id="KW-0460">Magnesium</keyword>
<dbReference type="EnsemblProtists" id="PYU1_T003360">
    <property type="protein sequence ID" value="PYU1_T003360"/>
    <property type="gene ID" value="PYU1_G003350"/>
</dbReference>
<keyword evidence="11 18" id="KW-0472">Membrane</keyword>
<evidence type="ECO:0000256" key="14">
    <source>
        <dbReference type="ARBA" id="ARBA00049499"/>
    </source>
</evidence>
<dbReference type="GO" id="GO:0008554">
    <property type="term" value="F:P-type sodium transporter activity"/>
    <property type="evidence" value="ECO:0007669"/>
    <property type="project" value="UniProtKB-EC"/>
</dbReference>
<evidence type="ECO:0000256" key="6">
    <source>
        <dbReference type="ARBA" id="ARBA00022840"/>
    </source>
</evidence>
<evidence type="ECO:0000256" key="12">
    <source>
        <dbReference type="ARBA" id="ARBA00023201"/>
    </source>
</evidence>
<feature type="transmembrane region" description="Helical" evidence="18">
    <location>
        <begin position="1096"/>
        <end position="1114"/>
    </location>
</feature>
<dbReference type="SUPFAM" id="SSF81660">
    <property type="entry name" value="Metal cation-transporting ATPase, ATP-binding domain N"/>
    <property type="match status" value="1"/>
</dbReference>
<feature type="binding site" evidence="16">
    <location>
        <position position="857"/>
    </location>
    <ligand>
        <name>ATP</name>
        <dbReference type="ChEBI" id="CHEBI:30616"/>
    </ligand>
</feature>
<dbReference type="InterPro" id="IPR006539">
    <property type="entry name" value="P-type_ATPase_IV"/>
</dbReference>
<dbReference type="SFLD" id="SFLDS00003">
    <property type="entry name" value="Haloacid_Dehalogenase"/>
    <property type="match status" value="1"/>
</dbReference>
<dbReference type="EMBL" id="GL376603">
    <property type="status" value="NOT_ANNOTATED_CDS"/>
    <property type="molecule type" value="Genomic_DNA"/>
</dbReference>
<reference evidence="22" key="2">
    <citation type="submission" date="2010-04" db="EMBL/GenBank/DDBJ databases">
        <authorList>
            <person name="Buell R."/>
            <person name="Hamilton J."/>
            <person name="Hostetler J."/>
        </authorList>
    </citation>
    <scope>NUCLEOTIDE SEQUENCE [LARGE SCALE GENOMIC DNA]</scope>
    <source>
        <strain evidence="22">DAOM:BR144</strain>
    </source>
</reference>
<feature type="transmembrane region" description="Helical" evidence="18">
    <location>
        <begin position="344"/>
        <end position="369"/>
    </location>
</feature>
<evidence type="ECO:0000259" key="20">
    <source>
        <dbReference type="Pfam" id="PF16212"/>
    </source>
</evidence>
<feature type="binding site" evidence="16">
    <location>
        <position position="826"/>
    </location>
    <ligand>
        <name>ATP</name>
        <dbReference type="ChEBI" id="CHEBI:30616"/>
    </ligand>
</feature>
<evidence type="ECO:0000256" key="8">
    <source>
        <dbReference type="ARBA" id="ARBA00022967"/>
    </source>
</evidence>
<feature type="binding site" evidence="16">
    <location>
        <position position="606"/>
    </location>
    <ligand>
        <name>ATP</name>
        <dbReference type="ChEBI" id="CHEBI:30616"/>
    </ligand>
</feature>
<keyword evidence="3 18" id="KW-0812">Transmembrane</keyword>
<feature type="transmembrane region" description="Helical" evidence="18">
    <location>
        <begin position="57"/>
        <end position="75"/>
    </location>
</feature>
<dbReference type="GO" id="GO:0005886">
    <property type="term" value="C:plasma membrane"/>
    <property type="evidence" value="ECO:0007669"/>
    <property type="project" value="TreeGrafter"/>
</dbReference>
<evidence type="ECO:0000256" key="1">
    <source>
        <dbReference type="ARBA" id="ARBA00004141"/>
    </source>
</evidence>
<feature type="transmembrane region" description="Helical" evidence="18">
    <location>
        <begin position="943"/>
        <end position="963"/>
    </location>
</feature>
<comment type="subcellular location">
    <subcellularLocation>
        <location evidence="1 18">Membrane</location>
        <topology evidence="1 18">Multi-pass membrane protein</topology>
    </subcellularLocation>
</comment>
<keyword evidence="12" id="KW-0813">Transport</keyword>
<dbReference type="InterPro" id="IPR008250">
    <property type="entry name" value="ATPase_P-typ_transduc_dom_A_sf"/>
</dbReference>
<dbReference type="Proteomes" id="UP000019132">
    <property type="component" value="Unassembled WGS sequence"/>
</dbReference>
<evidence type="ECO:0000313" key="22">
    <source>
        <dbReference type="Proteomes" id="UP000019132"/>
    </source>
</evidence>
<dbReference type="PROSITE" id="PS00154">
    <property type="entry name" value="ATPASE_E1_E2"/>
    <property type="match status" value="1"/>
</dbReference>
<keyword evidence="10" id="KW-0915">Sodium</keyword>
<feature type="transmembrane region" description="Helical" evidence="18">
    <location>
        <begin position="911"/>
        <end position="931"/>
    </location>
</feature>
<keyword evidence="5 16" id="KW-0547">Nucleotide-binding</keyword>
<keyword evidence="12" id="KW-0739">Sodium transport</keyword>
<dbReference type="InParanoid" id="K3WEG9"/>
<dbReference type="Gene3D" id="3.40.50.1000">
    <property type="entry name" value="HAD superfamily/HAD-like"/>
    <property type="match status" value="2"/>
</dbReference>
<feature type="binding site" evidence="16">
    <location>
        <position position="413"/>
    </location>
    <ligand>
        <name>ATP</name>
        <dbReference type="ChEBI" id="CHEBI:30616"/>
    </ligand>
</feature>
<feature type="binding site" evidence="16">
    <location>
        <position position="415"/>
    </location>
    <ligand>
        <name>ATP</name>
        <dbReference type="ChEBI" id="CHEBI:30616"/>
    </ligand>
</feature>
<dbReference type="PANTHER" id="PTHR24092:SF150">
    <property type="entry name" value="PHOSPHOLIPID-TRANSPORTING ATPASE"/>
    <property type="match status" value="1"/>
</dbReference>
<dbReference type="InterPro" id="IPR001757">
    <property type="entry name" value="P_typ_ATPase"/>
</dbReference>
<feature type="domain" description="P-type ATPase N-terminal" evidence="19">
    <location>
        <begin position="17"/>
        <end position="86"/>
    </location>
</feature>
<dbReference type="SFLD" id="SFLDF00027">
    <property type="entry name" value="p-type_atpase"/>
    <property type="match status" value="1"/>
</dbReference>
<evidence type="ECO:0000256" key="9">
    <source>
        <dbReference type="ARBA" id="ARBA00022989"/>
    </source>
</evidence>
<dbReference type="GO" id="GO:0045332">
    <property type="term" value="P:phospholipid translocation"/>
    <property type="evidence" value="ECO:0007669"/>
    <property type="project" value="TreeGrafter"/>
</dbReference>
<evidence type="ECO:0000256" key="4">
    <source>
        <dbReference type="ARBA" id="ARBA00022723"/>
    </source>
</evidence>
<dbReference type="SUPFAM" id="SSF81653">
    <property type="entry name" value="Calcium ATPase, transduction domain A"/>
    <property type="match status" value="1"/>
</dbReference>
<dbReference type="eggNOG" id="KOG0206">
    <property type="taxonomic scope" value="Eukaryota"/>
</dbReference>
<evidence type="ECO:0000256" key="2">
    <source>
        <dbReference type="ARBA" id="ARBA00008109"/>
    </source>
</evidence>
<evidence type="ECO:0000256" key="10">
    <source>
        <dbReference type="ARBA" id="ARBA00023053"/>
    </source>
</evidence>
<dbReference type="Gene3D" id="3.40.1110.10">
    <property type="entry name" value="Calcium-transporting ATPase, cytoplasmic domain N"/>
    <property type="match status" value="2"/>
</dbReference>
<evidence type="ECO:0000256" key="5">
    <source>
        <dbReference type="ARBA" id="ARBA00022741"/>
    </source>
</evidence>
<evidence type="ECO:0000256" key="17">
    <source>
        <dbReference type="PIRSR" id="PIRSR606539-3"/>
    </source>
</evidence>
<dbReference type="InterPro" id="IPR036412">
    <property type="entry name" value="HAD-like_sf"/>
</dbReference>
<dbReference type="GO" id="GO:0140326">
    <property type="term" value="F:ATPase-coupled intramembrane lipid transporter activity"/>
    <property type="evidence" value="ECO:0007669"/>
    <property type="project" value="UniProtKB-EC"/>
</dbReference>
<dbReference type="NCBIfam" id="TIGR01652">
    <property type="entry name" value="ATPase-Plipid"/>
    <property type="match status" value="1"/>
</dbReference>
<dbReference type="GO" id="GO:0016887">
    <property type="term" value="F:ATP hydrolysis activity"/>
    <property type="evidence" value="ECO:0007669"/>
    <property type="project" value="InterPro"/>
</dbReference>
<dbReference type="SUPFAM" id="SSF81665">
    <property type="entry name" value="Calcium ATPase, transmembrane domain M"/>
    <property type="match status" value="1"/>
</dbReference>
<dbReference type="InterPro" id="IPR023299">
    <property type="entry name" value="ATPase_P-typ_cyto_dom_N"/>
</dbReference>
<dbReference type="InterPro" id="IPR023214">
    <property type="entry name" value="HAD_sf"/>
</dbReference>
<feature type="binding site" evidence="16">
    <location>
        <position position="832"/>
    </location>
    <ligand>
        <name>ATP</name>
        <dbReference type="ChEBI" id="CHEBI:30616"/>
    </ligand>
</feature>
<feature type="binding site" evidence="16">
    <location>
        <position position="718"/>
    </location>
    <ligand>
        <name>ATP</name>
        <dbReference type="ChEBI" id="CHEBI:30616"/>
    </ligand>
</feature>
<reference evidence="22" key="1">
    <citation type="journal article" date="2010" name="Genome Biol.">
        <title>Genome sequence of the necrotrophic plant pathogen Pythium ultimum reveals original pathogenicity mechanisms and effector repertoire.</title>
        <authorList>
            <person name="Levesque C.A."/>
            <person name="Brouwer H."/>
            <person name="Cano L."/>
            <person name="Hamilton J.P."/>
            <person name="Holt C."/>
            <person name="Huitema E."/>
            <person name="Raffaele S."/>
            <person name="Robideau G.P."/>
            <person name="Thines M."/>
            <person name="Win J."/>
            <person name="Zerillo M.M."/>
            <person name="Beakes G.W."/>
            <person name="Boore J.L."/>
            <person name="Busam D."/>
            <person name="Dumas B."/>
            <person name="Ferriera S."/>
            <person name="Fuerstenberg S.I."/>
            <person name="Gachon C.M."/>
            <person name="Gaulin E."/>
            <person name="Govers F."/>
            <person name="Grenville-Briggs L."/>
            <person name="Horner N."/>
            <person name="Hostetler J."/>
            <person name="Jiang R.H."/>
            <person name="Johnson J."/>
            <person name="Krajaejun T."/>
            <person name="Lin H."/>
            <person name="Meijer H.J."/>
            <person name="Moore B."/>
            <person name="Morris P."/>
            <person name="Phuntmart V."/>
            <person name="Puiu D."/>
            <person name="Shetty J."/>
            <person name="Stajich J.E."/>
            <person name="Tripathy S."/>
            <person name="Wawra S."/>
            <person name="van West P."/>
            <person name="Whitty B.R."/>
            <person name="Coutinho P.M."/>
            <person name="Henrissat B."/>
            <person name="Martin F."/>
            <person name="Thomas P.D."/>
            <person name="Tyler B.M."/>
            <person name="De Vries R.P."/>
            <person name="Kamoun S."/>
            <person name="Yandell M."/>
            <person name="Tisserat N."/>
            <person name="Buell C.R."/>
        </authorList>
    </citation>
    <scope>NUCLEOTIDE SEQUENCE</scope>
    <source>
        <strain evidence="22">DAOM:BR144</strain>
    </source>
</reference>
<proteinExistence type="inferred from homology"/>
<dbReference type="SFLD" id="SFLDG00002">
    <property type="entry name" value="C1.7:_P-type_atpase_like"/>
    <property type="match status" value="1"/>
</dbReference>
<comment type="cofactor">
    <cofactor evidence="17">
        <name>Mg(2+)</name>
        <dbReference type="ChEBI" id="CHEBI:18420"/>
    </cofactor>
</comment>
<evidence type="ECO:0000313" key="21">
    <source>
        <dbReference type="EnsemblProtists" id="PYU1_T003360"/>
    </source>
</evidence>
<evidence type="ECO:0000256" key="7">
    <source>
        <dbReference type="ARBA" id="ARBA00022842"/>
    </source>
</evidence>
<name>K3WEG9_GLOUD</name>
<dbReference type="STRING" id="431595.K3WEG9"/>
<feature type="transmembrane region" description="Helical" evidence="18">
    <location>
        <begin position="993"/>
        <end position="1015"/>
    </location>
</feature>
<comment type="catalytic activity">
    <reaction evidence="13 18">
        <text>ATP + H2O + phospholipidSide 1 = ADP + phosphate + phospholipidSide 2.</text>
        <dbReference type="EC" id="7.6.2.1"/>
    </reaction>
</comment>
<feature type="transmembrane region" description="Helical" evidence="18">
    <location>
        <begin position="301"/>
        <end position="324"/>
    </location>
</feature>
<dbReference type="OMA" id="FIGTMEW"/>
<feature type="transmembrane region" description="Helical" evidence="18">
    <location>
        <begin position="1021"/>
        <end position="1042"/>
    </location>
</feature>
<sequence length="1256" mass="140717">MTPHNTHAGEDTSFRKIHLNNDAENERLRKEHHYTGNRVVTSKYTLVSFLPKMLFEFFRVIANCYFLLISILQVATPWSPTNQYTTAGPLLVVLLVSMVKQGLEDKKRHDADEIQNSRLCKVLGRHGETVVKQWQDVCVGDILCLSDREEAPADVFILSTSEEEGRCFVETCNLDGETNLKRRTAIEQVAKHIGFRQLNDPPLPETDHCKSMMTFTAMMEYELPNNRLYNFTGRIEFEGGKGLPVETVPLGPSNIILRGCSIRGCAYIFGVAIFTGPETKLMQNARATPSKQSNVYKMVNWCILLVFFTQALLCIISTICNAVWVHRYESRLWYFGKASSHESFAEVVSFFTFLILYNNLVPISLYVSLDMVKVLQAKYIARDDEMCYEGKHTIARTSDLNEELGQVEYIFSDKTGTLTRNIMEFRKCFVRGISYGFGTTEIGRAVAELSKKAKANTSGGDTNNNDDLDKVHDPRDAQIEFDPMIHFDDPRVVGALDANTDAAAGIDEFLTILSVCHTVIPEANKDGKIEYRASSPDEEALVKAAKCLGYNFLTPAPVIDLKVTKKCGTSTMRTYTILNVNEFNSTRKRMSVVVRTQENRYFLYCKGADNVMLPRSRPDEFTSTLEEELKRFASEGLRTLVLSSKELSEEEYFVWDAKYQAAVTSLVNRDEMLADVAEVLEKEMKVVGATAIEDKLQEGVPGAIFNLAQAGIKIWMLTGDKEETAINIGHACRLINDTMRLLIINHEDLGKLTAQVDALYQSNDVQSHIKSKKVSSHLAIVCDGKSLVHVFPPKNVTDPELEAKAKDLAKKLLEMASICQALIACRVSPAQKADIVNLVRFRSPKKVITLAIGDGANDVNMIQSAHVGVGVSGQEGVQAVNASDYAIAQFRFLERLLLVHGRYNYRRVSKVILYSFYKNVALVIALFLFNFHNGQSGTSVFESFVMAGWNFFLALPIIAIGVFDEDVAPDQVLLQPKLYIPGQQNSDLNMQRFSLWIVNAIIQALLCFLMTVHGIVNLADLSIALYLQGTIIYSVLLMSANIKVVLETLSWTKFNVAFFAYSVFLFFAFVIIFQYFGDLGADLLGVTFRMLGSPVYWLYMLLVPFTANVLDICLKYIQTNYFPTLVNILRERSVLHLSSAQVACEPPKNNDAKSVVERPSFLSPLPGSVAASYSGFAFSSPEHDHHVAESETHDISTLKVIQFHRGEVLRSGKLQSFHSQTRLESARALDNDKHQVVVSDMDHDGCEKGIEDLEGN</sequence>
<dbReference type="Gene3D" id="2.70.150.10">
    <property type="entry name" value="Calcium-transporting ATPase, cytoplasmic transduction domain A"/>
    <property type="match status" value="2"/>
</dbReference>
<evidence type="ECO:0000256" key="15">
    <source>
        <dbReference type="PIRSR" id="PIRSR606539-1"/>
    </source>
</evidence>